<dbReference type="SUPFAM" id="SSF58038">
    <property type="entry name" value="SNARE fusion complex"/>
    <property type="match status" value="2"/>
</dbReference>
<dbReference type="PANTHER" id="PTHR19305:SF9">
    <property type="entry name" value="SYNAPTOSOMAL-ASSOCIATED PROTEIN 29"/>
    <property type="match status" value="1"/>
</dbReference>
<feature type="compositionally biased region" description="Polar residues" evidence="3">
    <location>
        <begin position="20"/>
        <end position="64"/>
    </location>
</feature>
<keyword evidence="2" id="KW-0175">Coiled coil</keyword>
<dbReference type="InParanoid" id="A0A165J4W1"/>
<dbReference type="Gene3D" id="1.20.5.110">
    <property type="match status" value="2"/>
</dbReference>
<gene>
    <name evidence="5" type="ORF">CALCODRAFT_447309</name>
</gene>
<feature type="region of interest" description="Disordered" evidence="3">
    <location>
        <begin position="105"/>
        <end position="132"/>
    </location>
</feature>
<feature type="coiled-coil region" evidence="2">
    <location>
        <begin position="203"/>
        <end position="261"/>
    </location>
</feature>
<dbReference type="SMART" id="SM00397">
    <property type="entry name" value="t_SNARE"/>
    <property type="match status" value="2"/>
</dbReference>
<dbReference type="PROSITE" id="PS50192">
    <property type="entry name" value="T_SNARE"/>
    <property type="match status" value="1"/>
</dbReference>
<dbReference type="FunCoup" id="A0A165J4W1">
    <property type="interactions" value="37"/>
</dbReference>
<feature type="domain" description="T-SNARE coiled-coil homology" evidence="4">
    <location>
        <begin position="307"/>
        <end position="369"/>
    </location>
</feature>
<proteinExistence type="inferred from homology"/>
<dbReference type="GO" id="GO:0031201">
    <property type="term" value="C:SNARE complex"/>
    <property type="evidence" value="ECO:0007669"/>
    <property type="project" value="TreeGrafter"/>
</dbReference>
<comment type="similarity">
    <text evidence="1">Belongs to the SNAP-25 family.</text>
</comment>
<dbReference type="Proteomes" id="UP000076842">
    <property type="component" value="Unassembled WGS sequence"/>
</dbReference>
<evidence type="ECO:0000259" key="4">
    <source>
        <dbReference type="PROSITE" id="PS50192"/>
    </source>
</evidence>
<sequence length="370" mass="41596">MSWFKKNKPLIPPVSDNTHEYNPSRGQTPNGAANPPNSSVLGSTYRPSNATYNASADRNLYSTPSAPPPSDEPYTRRQIGLDPYRLQGRHPGGVDQDRAALFDGYDPKTAKQKARAGPRDITSGDDDITAGDDQDQLQAQMDSDEEVEAIKKDIRWTKQETVGSSRNALRLAREAEETAKNTLLKLGDQSEKLADTERHLDIAKAHTNRAEDATNELKQLNRSIFRPVITFNKQSKREAEAARIEARHAEEREEREKAMLDLRDTQVRIGKATTYGQSSEDQILKKTNRVRGEGRKRYQFEATESDNELEDELDDNLDEIGDVAKRLKALALAQGQEVDKQNDRLTGLSTKTELLNVKIDRGTERLKKIK</sequence>
<keyword evidence="6" id="KW-1185">Reference proteome</keyword>
<accession>A0A165J4W1</accession>
<dbReference type="GO" id="GO:0005484">
    <property type="term" value="F:SNAP receptor activity"/>
    <property type="evidence" value="ECO:0007669"/>
    <property type="project" value="TreeGrafter"/>
</dbReference>
<dbReference type="STRING" id="1353952.A0A165J4W1"/>
<name>A0A165J4W1_9BASI</name>
<protein>
    <recommendedName>
        <fullName evidence="4">t-SNARE coiled-coil homology domain-containing protein</fullName>
    </recommendedName>
</protein>
<dbReference type="AlphaFoldDB" id="A0A165J4W1"/>
<evidence type="ECO:0000256" key="1">
    <source>
        <dbReference type="ARBA" id="ARBA00009480"/>
    </source>
</evidence>
<dbReference type="PANTHER" id="PTHR19305">
    <property type="entry name" value="SYNAPTOSOMAL ASSOCIATED PROTEIN"/>
    <property type="match status" value="1"/>
</dbReference>
<reference evidence="5 6" key="1">
    <citation type="journal article" date="2016" name="Mol. Biol. Evol.">
        <title>Comparative Genomics of Early-Diverging Mushroom-Forming Fungi Provides Insights into the Origins of Lignocellulose Decay Capabilities.</title>
        <authorList>
            <person name="Nagy L.G."/>
            <person name="Riley R."/>
            <person name="Tritt A."/>
            <person name="Adam C."/>
            <person name="Daum C."/>
            <person name="Floudas D."/>
            <person name="Sun H."/>
            <person name="Yadav J.S."/>
            <person name="Pangilinan J."/>
            <person name="Larsson K.H."/>
            <person name="Matsuura K."/>
            <person name="Barry K."/>
            <person name="Labutti K."/>
            <person name="Kuo R."/>
            <person name="Ohm R.A."/>
            <person name="Bhattacharya S.S."/>
            <person name="Shirouzu T."/>
            <person name="Yoshinaga Y."/>
            <person name="Martin F.M."/>
            <person name="Grigoriev I.V."/>
            <person name="Hibbett D.S."/>
        </authorList>
    </citation>
    <scope>NUCLEOTIDE SEQUENCE [LARGE SCALE GENOMIC DNA]</scope>
    <source>
        <strain evidence="5 6">HHB12733</strain>
    </source>
</reference>
<evidence type="ECO:0000256" key="2">
    <source>
        <dbReference type="SAM" id="Coils"/>
    </source>
</evidence>
<dbReference type="EMBL" id="KV423923">
    <property type="protein sequence ID" value="KZT61376.1"/>
    <property type="molecule type" value="Genomic_DNA"/>
</dbReference>
<dbReference type="CDD" id="cd15857">
    <property type="entry name" value="SNARE_SEC9C"/>
    <property type="match status" value="1"/>
</dbReference>
<organism evidence="5 6">
    <name type="scientific">Calocera cornea HHB12733</name>
    <dbReference type="NCBI Taxonomy" id="1353952"/>
    <lineage>
        <taxon>Eukaryota</taxon>
        <taxon>Fungi</taxon>
        <taxon>Dikarya</taxon>
        <taxon>Basidiomycota</taxon>
        <taxon>Agaricomycotina</taxon>
        <taxon>Dacrymycetes</taxon>
        <taxon>Dacrymycetales</taxon>
        <taxon>Dacrymycetaceae</taxon>
        <taxon>Calocera</taxon>
    </lineage>
</organism>
<evidence type="ECO:0000313" key="5">
    <source>
        <dbReference type="EMBL" id="KZT61376.1"/>
    </source>
</evidence>
<dbReference type="GO" id="GO:0005886">
    <property type="term" value="C:plasma membrane"/>
    <property type="evidence" value="ECO:0007669"/>
    <property type="project" value="TreeGrafter"/>
</dbReference>
<evidence type="ECO:0000313" key="6">
    <source>
        <dbReference type="Proteomes" id="UP000076842"/>
    </source>
</evidence>
<dbReference type="GO" id="GO:0019905">
    <property type="term" value="F:syntaxin binding"/>
    <property type="evidence" value="ECO:0007669"/>
    <property type="project" value="TreeGrafter"/>
</dbReference>
<dbReference type="GO" id="GO:0006906">
    <property type="term" value="P:vesicle fusion"/>
    <property type="evidence" value="ECO:0007669"/>
    <property type="project" value="TreeGrafter"/>
</dbReference>
<feature type="region of interest" description="Disordered" evidence="3">
    <location>
        <begin position="1"/>
        <end position="77"/>
    </location>
</feature>
<evidence type="ECO:0000256" key="3">
    <source>
        <dbReference type="SAM" id="MobiDB-lite"/>
    </source>
</evidence>
<dbReference type="CDD" id="cd15886">
    <property type="entry name" value="SNARE_SEC9N"/>
    <property type="match status" value="1"/>
</dbReference>
<feature type="compositionally biased region" description="Acidic residues" evidence="3">
    <location>
        <begin position="123"/>
        <end position="132"/>
    </location>
</feature>
<dbReference type="OrthoDB" id="18679at2759"/>
<dbReference type="InterPro" id="IPR000727">
    <property type="entry name" value="T_SNARE_dom"/>
</dbReference>
<dbReference type="GO" id="GO:0006887">
    <property type="term" value="P:exocytosis"/>
    <property type="evidence" value="ECO:0007669"/>
    <property type="project" value="TreeGrafter"/>
</dbReference>